<feature type="compositionally biased region" description="Pro residues" evidence="3">
    <location>
        <begin position="83"/>
        <end position="101"/>
    </location>
</feature>
<evidence type="ECO:0000256" key="1">
    <source>
        <dbReference type="ARBA" id="ARBA00022723"/>
    </source>
</evidence>
<dbReference type="GO" id="GO:0046872">
    <property type="term" value="F:metal ion binding"/>
    <property type="evidence" value="ECO:0007669"/>
    <property type="project" value="UniProtKB-KW"/>
</dbReference>
<name>A0A372IQ98_9BACT</name>
<evidence type="ECO:0000313" key="6">
    <source>
        <dbReference type="Proteomes" id="UP000264702"/>
    </source>
</evidence>
<reference evidence="5 6" key="1">
    <citation type="submission" date="2018-08" db="EMBL/GenBank/DDBJ databases">
        <title>Acidipila sp. 4G-K13, an acidobacterium isolated from forest soil.</title>
        <authorList>
            <person name="Gao Z.-H."/>
            <person name="Qiu L.-H."/>
        </authorList>
    </citation>
    <scope>NUCLEOTIDE SEQUENCE [LARGE SCALE GENOMIC DNA]</scope>
    <source>
        <strain evidence="5 6">4G-K13</strain>
    </source>
</reference>
<dbReference type="RefSeq" id="WP_117299284.1">
    <property type="nucleotide sequence ID" value="NZ_QVQT02000003.1"/>
</dbReference>
<comment type="caution">
    <text evidence="5">The sequence shown here is derived from an EMBL/GenBank/DDBJ whole genome shotgun (WGS) entry which is preliminary data.</text>
</comment>
<dbReference type="AlphaFoldDB" id="A0A372IQ98"/>
<keyword evidence="1" id="KW-0479">Metal-binding</keyword>
<proteinExistence type="predicted"/>
<dbReference type="EMBL" id="QVQT01000003">
    <property type="protein sequence ID" value="RFU17048.1"/>
    <property type="molecule type" value="Genomic_DNA"/>
</dbReference>
<dbReference type="InterPro" id="IPR038492">
    <property type="entry name" value="GBBH-like_N_sf"/>
</dbReference>
<feature type="domain" description="Gamma-butyrobetaine hydroxylase-like N-terminal" evidence="4">
    <location>
        <begin position="38"/>
        <end position="131"/>
    </location>
</feature>
<gene>
    <name evidence="5" type="ORF">D0Y96_10105</name>
</gene>
<dbReference type="Gene3D" id="3.30.2020.30">
    <property type="match status" value="1"/>
</dbReference>
<dbReference type="InterPro" id="IPR010376">
    <property type="entry name" value="GBBH-like_N"/>
</dbReference>
<keyword evidence="6" id="KW-1185">Reference proteome</keyword>
<dbReference type="OrthoDB" id="9794178at2"/>
<feature type="region of interest" description="Disordered" evidence="3">
    <location>
        <begin position="72"/>
        <end position="102"/>
    </location>
</feature>
<keyword evidence="2" id="KW-0408">Iron</keyword>
<dbReference type="Proteomes" id="UP000264702">
    <property type="component" value="Unassembled WGS sequence"/>
</dbReference>
<evidence type="ECO:0000256" key="2">
    <source>
        <dbReference type="ARBA" id="ARBA00023004"/>
    </source>
</evidence>
<evidence type="ECO:0000259" key="4">
    <source>
        <dbReference type="Pfam" id="PF06155"/>
    </source>
</evidence>
<sequence length="147" mass="16862">MSHEGIRFISEEQARKEQALQRELPREATDPAKVRVHKTEGTGMEIEWKDGHRSAWSFAWLRLACPCATCHEEREQSGRQPGEPKPQPPTLLPMYQAPPRPDAVKPVGRYAISFDWNDGHTSGIYSWDFLRRHCTCEECRSGISSQE</sequence>
<feature type="region of interest" description="Disordered" evidence="3">
    <location>
        <begin position="1"/>
        <end position="30"/>
    </location>
</feature>
<protein>
    <submittedName>
        <fullName evidence="5">DUF971 domain-containing protein</fullName>
    </submittedName>
</protein>
<organism evidence="5 6">
    <name type="scientific">Paracidobacterium acidisoli</name>
    <dbReference type="NCBI Taxonomy" id="2303751"/>
    <lineage>
        <taxon>Bacteria</taxon>
        <taxon>Pseudomonadati</taxon>
        <taxon>Acidobacteriota</taxon>
        <taxon>Terriglobia</taxon>
        <taxon>Terriglobales</taxon>
        <taxon>Acidobacteriaceae</taxon>
        <taxon>Paracidobacterium</taxon>
    </lineage>
</organism>
<evidence type="ECO:0000256" key="3">
    <source>
        <dbReference type="SAM" id="MobiDB-lite"/>
    </source>
</evidence>
<evidence type="ECO:0000313" key="5">
    <source>
        <dbReference type="EMBL" id="RFU17048.1"/>
    </source>
</evidence>
<dbReference type="Pfam" id="PF06155">
    <property type="entry name" value="GBBH-like_N"/>
    <property type="match status" value="1"/>
</dbReference>
<dbReference type="PANTHER" id="PTHR35303">
    <property type="entry name" value="OS02G0197800 PROTEIN"/>
    <property type="match status" value="1"/>
</dbReference>
<accession>A0A372IQ98</accession>